<feature type="compositionally biased region" description="Low complexity" evidence="1">
    <location>
        <begin position="446"/>
        <end position="458"/>
    </location>
</feature>
<feature type="compositionally biased region" description="Low complexity" evidence="1">
    <location>
        <begin position="18"/>
        <end position="34"/>
    </location>
</feature>
<organism evidence="2 3">
    <name type="scientific">Naematelia encephala</name>
    <dbReference type="NCBI Taxonomy" id="71784"/>
    <lineage>
        <taxon>Eukaryota</taxon>
        <taxon>Fungi</taxon>
        <taxon>Dikarya</taxon>
        <taxon>Basidiomycota</taxon>
        <taxon>Agaricomycotina</taxon>
        <taxon>Tremellomycetes</taxon>
        <taxon>Tremellales</taxon>
        <taxon>Naemateliaceae</taxon>
        <taxon>Naematelia</taxon>
    </lineage>
</organism>
<proteinExistence type="predicted"/>
<feature type="region of interest" description="Disordered" evidence="1">
    <location>
        <begin position="160"/>
        <end position="419"/>
    </location>
</feature>
<feature type="non-terminal residue" evidence="2">
    <location>
        <position position="534"/>
    </location>
</feature>
<feature type="region of interest" description="Disordered" evidence="1">
    <location>
        <begin position="1"/>
        <end position="120"/>
    </location>
</feature>
<feature type="compositionally biased region" description="Low complexity" evidence="1">
    <location>
        <begin position="315"/>
        <end position="348"/>
    </location>
</feature>
<feature type="compositionally biased region" description="Low complexity" evidence="1">
    <location>
        <begin position="229"/>
        <end position="239"/>
    </location>
</feature>
<comment type="caution">
    <text evidence="2">The sequence shown here is derived from an EMBL/GenBank/DDBJ whole genome shotgun (WGS) entry which is preliminary data.</text>
</comment>
<accession>A0A1Y2AFI3</accession>
<gene>
    <name evidence="2" type="ORF">BCR39DRAFT_65695</name>
</gene>
<protein>
    <submittedName>
        <fullName evidence="2">Uncharacterized protein</fullName>
    </submittedName>
</protein>
<feature type="region of interest" description="Disordered" evidence="1">
    <location>
        <begin position="434"/>
        <end position="518"/>
    </location>
</feature>
<keyword evidence="3" id="KW-1185">Reference proteome</keyword>
<feature type="compositionally biased region" description="Polar residues" evidence="1">
    <location>
        <begin position="62"/>
        <end position="100"/>
    </location>
</feature>
<dbReference type="STRING" id="71784.A0A1Y2AFI3"/>
<dbReference type="Proteomes" id="UP000193986">
    <property type="component" value="Unassembled WGS sequence"/>
</dbReference>
<feature type="compositionally biased region" description="Polar residues" evidence="1">
    <location>
        <begin position="349"/>
        <end position="374"/>
    </location>
</feature>
<name>A0A1Y2AFI3_9TREE</name>
<evidence type="ECO:0000256" key="1">
    <source>
        <dbReference type="SAM" id="MobiDB-lite"/>
    </source>
</evidence>
<evidence type="ECO:0000313" key="3">
    <source>
        <dbReference type="Proteomes" id="UP000193986"/>
    </source>
</evidence>
<sequence>MVRDVRQPNPPTPGRPRLSSSTNSNISNSALSTAKQSRLPVLAKKRAPLGERNDNVDIATTPILSTKMATPHSLTKNATPHSLTKNATPHSLSRFVQTTPKARRGSNIPKPKRTPHPRVSVPLQVNEDDTMLLDLRPPESLFSDTDASGDEAVPVGLGRLMTPADSQDSTSAAVKLPGKASVNVTRHKINNRLPTPPTSQVHEPSSPPPTPRPPTQSRIRSRPSPTPPRRSSAAPSSARGALEWDTPLRGSSLPPPDDNSPNPRKKKSPRLGVSASMPEPIRLKSPFRIRDRVEVVITPTSSANTPKSRSKPRSSLRTPSNSSSWSSKPRKAPATAPAASRRPRQSSTGTGRRQSTPRTVTSTRIRPRMSTGSLTPAARKALKGRQLGITPRMVEATDGDDPLLLKGPDDDLEGIVPASSTSRRLEAALKRAGEVMSSSSASGVNVRPSPVAATVSVPPKSPSRDNPEAPPLNESIGFEGQSFDQSFDMEADLYDPTPAWQSDDDTDVHSDDGLERRQEDTFFNLLTRRPVTEL</sequence>
<feature type="compositionally biased region" description="Pro residues" evidence="1">
    <location>
        <begin position="205"/>
        <end position="214"/>
    </location>
</feature>
<dbReference type="InParanoid" id="A0A1Y2AFI3"/>
<dbReference type="AlphaFoldDB" id="A0A1Y2AFI3"/>
<evidence type="ECO:0000313" key="2">
    <source>
        <dbReference type="EMBL" id="ORY21301.1"/>
    </source>
</evidence>
<dbReference type="OrthoDB" id="2574995at2759"/>
<dbReference type="EMBL" id="MCFC01000114">
    <property type="protein sequence ID" value="ORY21301.1"/>
    <property type="molecule type" value="Genomic_DNA"/>
</dbReference>
<reference evidence="2 3" key="1">
    <citation type="submission" date="2016-07" db="EMBL/GenBank/DDBJ databases">
        <title>Pervasive Adenine N6-methylation of Active Genes in Fungi.</title>
        <authorList>
            <consortium name="DOE Joint Genome Institute"/>
            <person name="Mondo S.J."/>
            <person name="Dannebaum R.O."/>
            <person name="Kuo R.C."/>
            <person name="Labutti K."/>
            <person name="Haridas S."/>
            <person name="Kuo A."/>
            <person name="Salamov A."/>
            <person name="Ahrendt S.R."/>
            <person name="Lipzen A."/>
            <person name="Sullivan W."/>
            <person name="Andreopoulos W.B."/>
            <person name="Clum A."/>
            <person name="Lindquist E."/>
            <person name="Daum C."/>
            <person name="Ramamoorthy G.K."/>
            <person name="Gryganskyi A."/>
            <person name="Culley D."/>
            <person name="Magnuson J.K."/>
            <person name="James T.Y."/>
            <person name="O'Malley M.A."/>
            <person name="Stajich J.E."/>
            <person name="Spatafora J.W."/>
            <person name="Visel A."/>
            <person name="Grigoriev I.V."/>
        </authorList>
    </citation>
    <scope>NUCLEOTIDE SEQUENCE [LARGE SCALE GENOMIC DNA]</scope>
    <source>
        <strain evidence="2 3">68-887.2</strain>
    </source>
</reference>
<feature type="compositionally biased region" description="Basic and acidic residues" evidence="1">
    <location>
        <begin position="507"/>
        <end position="518"/>
    </location>
</feature>